<dbReference type="Pfam" id="PF13579">
    <property type="entry name" value="Glyco_trans_4_4"/>
    <property type="match status" value="1"/>
</dbReference>
<dbReference type="EMBL" id="RCTF01000002">
    <property type="protein sequence ID" value="RLP81130.1"/>
    <property type="molecule type" value="Genomic_DNA"/>
</dbReference>
<dbReference type="PANTHER" id="PTHR45947">
    <property type="entry name" value="SULFOQUINOVOSYL TRANSFERASE SQD2"/>
    <property type="match status" value="1"/>
</dbReference>
<dbReference type="Proteomes" id="UP000269692">
    <property type="component" value="Unassembled WGS sequence"/>
</dbReference>
<sequence length="377" mass="40689">MSAPPSRVLHVSEILPGGTATYIQELWAFQRDQLGEERVRFLLPGPQLDHAPDLPRHRITGWARTGRDPGSLRRLGVALSAEVAAFRPDVVHIHGTFAGVVGRTVLGMRPRRPKIVYCSHGWSFAMEISPLKKKVYSGLERALSFGCDAIVTISEDERRLALAAGLPAAKLVTVWNGIAAAPRGAGVVRPEHGPLRLLFAGRHDRQKGLDILLDAMAQLEGVPVELDVLGEPLGEDGRPLPAGASPPARPGAKVNYIGWVPREEVAQRMAAADAFVMPSRWEGFGLVAVEAMREGTPVLASDRGALPEIIDHGRSGLIFPLDAASIADCLRGLSRPQLRAMGAAARRDFEARFTAQRMSEEILSLYGRLCDTPGSSA</sequence>
<feature type="domain" description="Glycosyltransferase subfamily 4-like N-terminal" evidence="1">
    <location>
        <begin position="17"/>
        <end position="177"/>
    </location>
</feature>
<dbReference type="RefSeq" id="WP_121621982.1">
    <property type="nucleotide sequence ID" value="NZ_JACIIW010000003.1"/>
</dbReference>
<dbReference type="AlphaFoldDB" id="A0A3L7ANA6"/>
<dbReference type="SUPFAM" id="SSF53756">
    <property type="entry name" value="UDP-Glycosyltransferase/glycogen phosphorylase"/>
    <property type="match status" value="1"/>
</dbReference>
<gene>
    <name evidence="2" type="ORF">D9R14_03825</name>
</gene>
<accession>A0A3L7ANA6</accession>
<keyword evidence="2" id="KW-0808">Transferase</keyword>
<dbReference type="InterPro" id="IPR028098">
    <property type="entry name" value="Glyco_trans_4-like_N"/>
</dbReference>
<organism evidence="2 3">
    <name type="scientific">Xanthobacter tagetidis</name>
    <dbReference type="NCBI Taxonomy" id="60216"/>
    <lineage>
        <taxon>Bacteria</taxon>
        <taxon>Pseudomonadati</taxon>
        <taxon>Pseudomonadota</taxon>
        <taxon>Alphaproteobacteria</taxon>
        <taxon>Hyphomicrobiales</taxon>
        <taxon>Xanthobacteraceae</taxon>
        <taxon>Xanthobacter</taxon>
    </lineage>
</organism>
<dbReference type="InterPro" id="IPR050194">
    <property type="entry name" value="Glycosyltransferase_grp1"/>
</dbReference>
<evidence type="ECO:0000259" key="1">
    <source>
        <dbReference type="Pfam" id="PF13579"/>
    </source>
</evidence>
<dbReference type="Gene3D" id="3.40.50.2000">
    <property type="entry name" value="Glycogen Phosphorylase B"/>
    <property type="match status" value="2"/>
</dbReference>
<dbReference type="PANTHER" id="PTHR45947:SF3">
    <property type="entry name" value="SULFOQUINOVOSYL TRANSFERASE SQD2"/>
    <property type="match status" value="1"/>
</dbReference>
<keyword evidence="3" id="KW-1185">Reference proteome</keyword>
<dbReference type="Pfam" id="PF13692">
    <property type="entry name" value="Glyco_trans_1_4"/>
    <property type="match status" value="1"/>
</dbReference>
<dbReference type="CDD" id="cd03801">
    <property type="entry name" value="GT4_PimA-like"/>
    <property type="match status" value="1"/>
</dbReference>
<name>A0A3L7ANA6_9HYPH</name>
<comment type="caution">
    <text evidence="2">The sequence shown here is derived from an EMBL/GenBank/DDBJ whole genome shotgun (WGS) entry which is preliminary data.</text>
</comment>
<evidence type="ECO:0000313" key="3">
    <source>
        <dbReference type="Proteomes" id="UP000269692"/>
    </source>
</evidence>
<dbReference type="OrthoDB" id="9771846at2"/>
<dbReference type="GO" id="GO:0016757">
    <property type="term" value="F:glycosyltransferase activity"/>
    <property type="evidence" value="ECO:0007669"/>
    <property type="project" value="TreeGrafter"/>
</dbReference>
<proteinExistence type="predicted"/>
<evidence type="ECO:0000313" key="2">
    <source>
        <dbReference type="EMBL" id="RLP81130.1"/>
    </source>
</evidence>
<reference evidence="2 3" key="1">
    <citation type="submission" date="2018-10" db="EMBL/GenBank/DDBJ databases">
        <title>Xanthobacter tagetidis genome sequencing and assembly.</title>
        <authorList>
            <person name="Maclea K.S."/>
            <person name="Goen A.E."/>
            <person name="Fatima S.A."/>
        </authorList>
    </citation>
    <scope>NUCLEOTIDE SEQUENCE [LARGE SCALE GENOMIC DNA]</scope>
    <source>
        <strain evidence="2 3">ATCC 700314</strain>
    </source>
</reference>
<protein>
    <submittedName>
        <fullName evidence="2">Glycosyltransferase family 1 protein</fullName>
    </submittedName>
</protein>